<dbReference type="EMBL" id="AUZZ01007826">
    <property type="protein sequence ID" value="EQD40914.1"/>
    <property type="molecule type" value="Genomic_DNA"/>
</dbReference>
<reference evidence="2" key="2">
    <citation type="journal article" date="2014" name="ISME J.">
        <title>Microbial stratification in low pH oxic and suboxic macroscopic growths along an acid mine drainage.</title>
        <authorList>
            <person name="Mendez-Garcia C."/>
            <person name="Mesa V."/>
            <person name="Sprenger R.R."/>
            <person name="Richter M."/>
            <person name="Diez M.S."/>
            <person name="Solano J."/>
            <person name="Bargiela R."/>
            <person name="Golyshina O.V."/>
            <person name="Manteca A."/>
            <person name="Ramos J.L."/>
            <person name="Gallego J.R."/>
            <person name="Llorente I."/>
            <person name="Martins Dos Santos V.A."/>
            <person name="Jensen O.N."/>
            <person name="Pelaez A.I."/>
            <person name="Sanchez J."/>
            <person name="Ferrer M."/>
        </authorList>
    </citation>
    <scope>NUCLEOTIDE SEQUENCE</scope>
</reference>
<evidence type="ECO:0000313" key="2">
    <source>
        <dbReference type="EMBL" id="EQD40914.1"/>
    </source>
</evidence>
<dbReference type="Gene3D" id="3.90.550.10">
    <property type="entry name" value="Spore Coat Polysaccharide Biosynthesis Protein SpsA, Chain A"/>
    <property type="match status" value="1"/>
</dbReference>
<proteinExistence type="predicted"/>
<comment type="caution">
    <text evidence="2">The sequence shown here is derived from an EMBL/GenBank/DDBJ whole genome shotgun (WGS) entry which is preliminary data.</text>
</comment>
<accession>T1AIY8</accession>
<dbReference type="AlphaFoldDB" id="T1AIY8"/>
<dbReference type="CDD" id="cd04179">
    <property type="entry name" value="DPM_DPG-synthase_like"/>
    <property type="match status" value="1"/>
</dbReference>
<dbReference type="InterPro" id="IPR001173">
    <property type="entry name" value="Glyco_trans_2-like"/>
</dbReference>
<keyword evidence="2" id="KW-0808">Transferase</keyword>
<dbReference type="GO" id="GO:0016740">
    <property type="term" value="F:transferase activity"/>
    <property type="evidence" value="ECO:0007669"/>
    <property type="project" value="UniProtKB-KW"/>
</dbReference>
<organism evidence="2">
    <name type="scientific">mine drainage metagenome</name>
    <dbReference type="NCBI Taxonomy" id="410659"/>
    <lineage>
        <taxon>unclassified sequences</taxon>
        <taxon>metagenomes</taxon>
        <taxon>ecological metagenomes</taxon>
    </lineage>
</organism>
<dbReference type="EC" id="2.-.-.-" evidence="2"/>
<gene>
    <name evidence="2" type="ORF">B2A_10871</name>
</gene>
<reference evidence="2" key="1">
    <citation type="submission" date="2013-08" db="EMBL/GenBank/DDBJ databases">
        <authorList>
            <person name="Mendez C."/>
            <person name="Richter M."/>
            <person name="Ferrer M."/>
            <person name="Sanchez J."/>
        </authorList>
    </citation>
    <scope>NUCLEOTIDE SEQUENCE</scope>
</reference>
<dbReference type="SUPFAM" id="SSF53448">
    <property type="entry name" value="Nucleotide-diphospho-sugar transferases"/>
    <property type="match status" value="1"/>
</dbReference>
<feature type="domain" description="Glycosyltransferase 2-like" evidence="1">
    <location>
        <begin position="8"/>
        <end position="164"/>
    </location>
</feature>
<dbReference type="PANTHER" id="PTHR48090:SF7">
    <property type="entry name" value="RFBJ PROTEIN"/>
    <property type="match status" value="1"/>
</dbReference>
<dbReference type="InterPro" id="IPR029044">
    <property type="entry name" value="Nucleotide-diphossugar_trans"/>
</dbReference>
<dbReference type="Pfam" id="PF00535">
    <property type="entry name" value="Glycos_transf_2"/>
    <property type="match status" value="1"/>
</dbReference>
<evidence type="ECO:0000259" key="1">
    <source>
        <dbReference type="Pfam" id="PF00535"/>
    </source>
</evidence>
<name>T1AIY8_9ZZZZ</name>
<sequence>MLLKPYVSVVIPTLNEEKNIAELLRKLRDELARYSHEIIVVDGHSRDKTVSIARHFGVKILYDNHGKGSALIKGMYAAKGSIIVSMDADLSNKPKEIPLLVTGIESGYDVCMGSRFLTGGGSEDMPLLRVFGNKVFVLLVNLLYGTRYTDLCYGYRSFSRRALKSMKLDEKGFGIETEISIKAKKSGLKVLEIPSYEKRRGAGDAKLRTVRDGFKILKTILKNLD</sequence>
<protein>
    <submittedName>
        <fullName evidence="2">Glycosyl transferase family 2</fullName>
        <ecNumber evidence="2">2.-.-.-</ecNumber>
    </submittedName>
</protein>
<dbReference type="InterPro" id="IPR050256">
    <property type="entry name" value="Glycosyltransferase_2"/>
</dbReference>
<dbReference type="PANTHER" id="PTHR48090">
    <property type="entry name" value="UNDECAPRENYL-PHOSPHATE 4-DEOXY-4-FORMAMIDO-L-ARABINOSE TRANSFERASE-RELATED"/>
    <property type="match status" value="1"/>
</dbReference>